<organism evidence="1 2">
    <name type="scientific">Scylla paramamosain</name>
    <name type="common">Mud crab</name>
    <dbReference type="NCBI Taxonomy" id="85552"/>
    <lineage>
        <taxon>Eukaryota</taxon>
        <taxon>Metazoa</taxon>
        <taxon>Ecdysozoa</taxon>
        <taxon>Arthropoda</taxon>
        <taxon>Crustacea</taxon>
        <taxon>Multicrustacea</taxon>
        <taxon>Malacostraca</taxon>
        <taxon>Eumalacostraca</taxon>
        <taxon>Eucarida</taxon>
        <taxon>Decapoda</taxon>
        <taxon>Pleocyemata</taxon>
        <taxon>Brachyura</taxon>
        <taxon>Eubrachyura</taxon>
        <taxon>Portunoidea</taxon>
        <taxon>Portunidae</taxon>
        <taxon>Portuninae</taxon>
        <taxon>Scylla</taxon>
    </lineage>
</organism>
<dbReference type="Proteomes" id="UP001487740">
    <property type="component" value="Unassembled WGS sequence"/>
</dbReference>
<evidence type="ECO:0000313" key="2">
    <source>
        <dbReference type="Proteomes" id="UP001487740"/>
    </source>
</evidence>
<sequence>MEHVGGKLGRLTRHETRAATIHWTLRKQNGVLLKRGIKVGTVHEGEDKRYTRVWHKPWGGWGEGEGLPPGCPSSGEVIDKTLRCTCYHRLSGATRRTPPHMIDDDALSMVFPVPAPAVRRGFQVAAWRGVAWLGLAWRVTPSTLQYCLLWLSLEPSDYPRMRFPCDNTGARESQPCLSTFVEGEHLVAGRRRSRGST</sequence>
<comment type="caution">
    <text evidence="1">The sequence shown here is derived from an EMBL/GenBank/DDBJ whole genome shotgun (WGS) entry which is preliminary data.</text>
</comment>
<evidence type="ECO:0000313" key="1">
    <source>
        <dbReference type="EMBL" id="KAK8388296.1"/>
    </source>
</evidence>
<accession>A0AAW0TNQ3</accession>
<dbReference type="AlphaFoldDB" id="A0AAW0TNQ3"/>
<protein>
    <submittedName>
        <fullName evidence="1">Uncharacterized protein</fullName>
    </submittedName>
</protein>
<keyword evidence="2" id="KW-1185">Reference proteome</keyword>
<proteinExistence type="predicted"/>
<reference evidence="1 2" key="1">
    <citation type="submission" date="2023-03" db="EMBL/GenBank/DDBJ databases">
        <title>High-quality genome of Scylla paramamosain provides insights in environmental adaptation.</title>
        <authorList>
            <person name="Zhang L."/>
        </authorList>
    </citation>
    <scope>NUCLEOTIDE SEQUENCE [LARGE SCALE GENOMIC DNA]</scope>
    <source>
        <strain evidence="1">LZ_2023a</strain>
        <tissue evidence="1">Muscle</tissue>
    </source>
</reference>
<dbReference type="EMBL" id="JARAKH010000028">
    <property type="protein sequence ID" value="KAK8388296.1"/>
    <property type="molecule type" value="Genomic_DNA"/>
</dbReference>
<name>A0AAW0TNQ3_SCYPA</name>
<gene>
    <name evidence="1" type="ORF">O3P69_020356</name>
</gene>